<accession>A0AA35V3G3</accession>
<sequence length="138" mass="15467">MFTETIMITFDTARHAQAAADDLIVNDVPSTDVRLFAQKDGQSAEEACTAANEMHRPPSLWTWLILDREGGCADRDRLHMVYADTIRNGRAVLRVTGEGPLSHEQVMRILQAHKPTDIIFRAPFIYSENAASYMSDMA</sequence>
<keyword evidence="2" id="KW-1185">Reference proteome</keyword>
<name>A0AA35V3G3_9PROT</name>
<protein>
    <submittedName>
        <fullName evidence="1">Uncharacterized protein</fullName>
    </submittedName>
</protein>
<evidence type="ECO:0000313" key="1">
    <source>
        <dbReference type="EMBL" id="CAI9121871.1"/>
    </source>
</evidence>
<dbReference type="AlphaFoldDB" id="A0AA35V3G3"/>
<reference evidence="1" key="1">
    <citation type="submission" date="2023-03" db="EMBL/GenBank/DDBJ databases">
        <authorList>
            <person name="Cleenwerck I."/>
        </authorList>
    </citation>
    <scope>NUCLEOTIDE SEQUENCE</scope>
    <source>
        <strain evidence="1">LMG 32879</strain>
    </source>
</reference>
<evidence type="ECO:0000313" key="2">
    <source>
        <dbReference type="Proteomes" id="UP001176960"/>
    </source>
</evidence>
<dbReference type="Proteomes" id="UP001176960">
    <property type="component" value="Unassembled WGS sequence"/>
</dbReference>
<comment type="caution">
    <text evidence="1">The sequence shown here is derived from an EMBL/GenBank/DDBJ whole genome shotgun (WGS) entry which is preliminary data.</text>
</comment>
<gene>
    <name evidence="1" type="ORF">LMG32879_002726</name>
</gene>
<dbReference type="RefSeq" id="WP_289843015.1">
    <property type="nucleotide sequence ID" value="NZ_CATKSH010000025.1"/>
</dbReference>
<organism evidence="1 2">
    <name type="scientific">Brytella acorum</name>
    <dbReference type="NCBI Taxonomy" id="2959299"/>
    <lineage>
        <taxon>Bacteria</taxon>
        <taxon>Pseudomonadati</taxon>
        <taxon>Pseudomonadota</taxon>
        <taxon>Alphaproteobacteria</taxon>
        <taxon>Acetobacterales</taxon>
        <taxon>Acetobacteraceae</taxon>
        <taxon>Brytella</taxon>
    </lineage>
</organism>
<dbReference type="EMBL" id="CATKSH010000025">
    <property type="protein sequence ID" value="CAI9121871.1"/>
    <property type="molecule type" value="Genomic_DNA"/>
</dbReference>
<proteinExistence type="predicted"/>